<protein>
    <recommendedName>
        <fullName evidence="3 7">Dihydrofolate reductase</fullName>
        <ecNumber evidence="3 7">1.5.1.3</ecNumber>
    </recommendedName>
</protein>
<evidence type="ECO:0000313" key="13">
    <source>
        <dbReference type="Proteomes" id="UP000294668"/>
    </source>
</evidence>
<dbReference type="PRINTS" id="PR00070">
    <property type="entry name" value="DHFR"/>
</dbReference>
<evidence type="ECO:0000256" key="6">
    <source>
        <dbReference type="ARBA" id="ARBA00023002"/>
    </source>
</evidence>
<dbReference type="RefSeq" id="WP_057961575.1">
    <property type="nucleotide sequence ID" value="NZ_BAAAXO010000045.1"/>
</dbReference>
<evidence type="ECO:0000256" key="3">
    <source>
        <dbReference type="ARBA" id="ARBA00012856"/>
    </source>
</evidence>
<dbReference type="InterPro" id="IPR001796">
    <property type="entry name" value="DHFR_dom"/>
</dbReference>
<dbReference type="PROSITE" id="PS51330">
    <property type="entry name" value="DHFR_2"/>
    <property type="match status" value="1"/>
</dbReference>
<comment type="similarity">
    <text evidence="2 7 8">Belongs to the dihydrofolate reductase family.</text>
</comment>
<name>A0A224VCP2_9LACO</name>
<proteinExistence type="inferred from homology"/>
<dbReference type="SUPFAM" id="SSF53597">
    <property type="entry name" value="Dihydrofolate reductase-like"/>
    <property type="match status" value="1"/>
</dbReference>
<dbReference type="PIRSF" id="PIRSF000194">
    <property type="entry name" value="DHFR"/>
    <property type="match status" value="1"/>
</dbReference>
<evidence type="ECO:0000256" key="2">
    <source>
        <dbReference type="ARBA" id="ARBA00009539"/>
    </source>
</evidence>
<dbReference type="GO" id="GO:0046654">
    <property type="term" value="P:tetrahydrofolate biosynthetic process"/>
    <property type="evidence" value="ECO:0007669"/>
    <property type="project" value="UniProtKB-UniPathway"/>
</dbReference>
<evidence type="ECO:0000313" key="10">
    <source>
        <dbReference type="EMBL" id="GAW72705.1"/>
    </source>
</evidence>
<dbReference type="InterPro" id="IPR024072">
    <property type="entry name" value="DHFR-like_dom_sf"/>
</dbReference>
<evidence type="ECO:0000256" key="4">
    <source>
        <dbReference type="ARBA" id="ARBA00022563"/>
    </source>
</evidence>
<dbReference type="InterPro" id="IPR012259">
    <property type="entry name" value="DHFR"/>
</dbReference>
<dbReference type="Gene3D" id="3.40.430.10">
    <property type="entry name" value="Dihydrofolate Reductase, subunit A"/>
    <property type="match status" value="1"/>
</dbReference>
<evidence type="ECO:0000256" key="7">
    <source>
        <dbReference type="PIRNR" id="PIRNR000194"/>
    </source>
</evidence>
<dbReference type="EMBL" id="PUFL01000021">
    <property type="protein sequence ID" value="TDG94332.1"/>
    <property type="molecule type" value="Genomic_DNA"/>
</dbReference>
<evidence type="ECO:0000313" key="12">
    <source>
        <dbReference type="Proteomes" id="UP000214739"/>
    </source>
</evidence>
<evidence type="ECO:0000313" key="11">
    <source>
        <dbReference type="EMBL" id="TDG94332.1"/>
    </source>
</evidence>
<dbReference type="PANTHER" id="PTHR48069:SF3">
    <property type="entry name" value="DIHYDROFOLATE REDUCTASE"/>
    <property type="match status" value="1"/>
</dbReference>
<evidence type="ECO:0000256" key="1">
    <source>
        <dbReference type="ARBA" id="ARBA00004903"/>
    </source>
</evidence>
<reference evidence="10 12" key="1">
    <citation type="journal article" date="2017" name="Biosci Microbiota Food Health">
        <title>Genomic characterization reconfirms the taxonomic status of Lactobacillus parakefiri.</title>
        <authorList>
            <person name="Tanizawa Y."/>
            <person name="Kobayashi H."/>
            <person name="Kaminuma E."/>
            <person name="Sakamoto M."/>
            <person name="Ohkuma M."/>
            <person name="Nakamura Y."/>
            <person name="Arita M."/>
            <person name="Tohno M."/>
        </authorList>
    </citation>
    <scope>NUCLEOTIDE SEQUENCE [LARGE SCALE GENOMIC DNA]</scope>
    <source>
        <strain evidence="10 12">JCM 8573</strain>
    </source>
</reference>
<comment type="pathway">
    <text evidence="1 7">Cofactor biosynthesis; tetrahydrofolate biosynthesis; 5,6,7,8-tetrahydrofolate from 7,8-dihydrofolate: step 1/1.</text>
</comment>
<evidence type="ECO:0000259" key="9">
    <source>
        <dbReference type="PROSITE" id="PS51330"/>
    </source>
</evidence>
<sequence length="166" mass="18808">MLAFIWAEDANGLIGANGQLPWHLPDDMHYFKQTTMGNTIISGSKTFRSYNRPLPGRENVVVSHQTDFPAGVKVVSSIERLCQLIDQNPDKQYIVTGGANLFAQLRSKVDRLYRTKIEAEFTGDTYMPTIDYSLFERSKSVAGVVDAKNQYPHTFEVFDRKFSGHK</sequence>
<evidence type="ECO:0000256" key="8">
    <source>
        <dbReference type="RuleBase" id="RU004474"/>
    </source>
</evidence>
<dbReference type="Proteomes" id="UP000294668">
    <property type="component" value="Unassembled WGS sequence"/>
</dbReference>
<dbReference type="PANTHER" id="PTHR48069">
    <property type="entry name" value="DIHYDROFOLATE REDUCTASE"/>
    <property type="match status" value="1"/>
</dbReference>
<dbReference type="GO" id="GO:0050661">
    <property type="term" value="F:NADP binding"/>
    <property type="evidence" value="ECO:0007669"/>
    <property type="project" value="InterPro"/>
</dbReference>
<comment type="caution">
    <text evidence="10">The sequence shown here is derived from an EMBL/GenBank/DDBJ whole genome shotgun (WGS) entry which is preliminary data.</text>
</comment>
<dbReference type="EC" id="1.5.1.3" evidence="3 7"/>
<dbReference type="GO" id="GO:0046655">
    <property type="term" value="P:folic acid metabolic process"/>
    <property type="evidence" value="ECO:0007669"/>
    <property type="project" value="TreeGrafter"/>
</dbReference>
<feature type="domain" description="DHFR" evidence="9">
    <location>
        <begin position="1"/>
        <end position="160"/>
    </location>
</feature>
<dbReference type="EMBL" id="BDGB01000079">
    <property type="protein sequence ID" value="GAW72705.1"/>
    <property type="molecule type" value="Genomic_DNA"/>
</dbReference>
<evidence type="ECO:0000256" key="5">
    <source>
        <dbReference type="ARBA" id="ARBA00022857"/>
    </source>
</evidence>
<dbReference type="GO" id="GO:0004146">
    <property type="term" value="F:dihydrofolate reductase activity"/>
    <property type="evidence" value="ECO:0007669"/>
    <property type="project" value="UniProtKB-EC"/>
</dbReference>
<keyword evidence="6 7" id="KW-0560">Oxidoreductase</keyword>
<dbReference type="Pfam" id="PF00186">
    <property type="entry name" value="DHFR_1"/>
    <property type="match status" value="1"/>
</dbReference>
<keyword evidence="13" id="KW-1185">Reference proteome</keyword>
<dbReference type="PROSITE" id="PS00075">
    <property type="entry name" value="DHFR_1"/>
    <property type="match status" value="1"/>
</dbReference>
<reference evidence="11" key="3">
    <citation type="submission" date="2019-02" db="EMBL/GenBank/DDBJ databases">
        <authorList>
            <person name="Buron G."/>
            <person name="Chaylann A."/>
            <person name="Dolejs I."/>
            <person name="Forster J."/>
            <person name="Miks M.H."/>
        </authorList>
    </citation>
    <scope>NUCLEOTIDE SEQUENCE</scope>
    <source>
        <strain evidence="11">DSM 10551</strain>
    </source>
</reference>
<dbReference type="OrthoDB" id="9804315at2"/>
<keyword evidence="5 7" id="KW-0521">NADP</keyword>
<comment type="catalytic activity">
    <reaction evidence="7">
        <text>(6S)-5,6,7,8-tetrahydrofolate + NADP(+) = 7,8-dihydrofolate + NADPH + H(+)</text>
        <dbReference type="Rhea" id="RHEA:15009"/>
        <dbReference type="ChEBI" id="CHEBI:15378"/>
        <dbReference type="ChEBI" id="CHEBI:57451"/>
        <dbReference type="ChEBI" id="CHEBI:57453"/>
        <dbReference type="ChEBI" id="CHEBI:57783"/>
        <dbReference type="ChEBI" id="CHEBI:58349"/>
        <dbReference type="EC" id="1.5.1.3"/>
    </reaction>
</comment>
<dbReference type="Proteomes" id="UP000214739">
    <property type="component" value="Unassembled WGS sequence"/>
</dbReference>
<comment type="function">
    <text evidence="7">Key enzyme in folate metabolism. Catalyzes an essential reaction for de novo glycine and purine synthesis, and for DNA precursor synthesis.</text>
</comment>
<gene>
    <name evidence="10" type="primary">folA</name>
    <name evidence="11" type="ORF">C5L28_000582</name>
    <name evidence="10" type="ORF">LPKJCM_01835</name>
</gene>
<accession>A0A224VCP2</accession>
<keyword evidence="4 7" id="KW-0554">One-carbon metabolism</keyword>
<dbReference type="GO" id="GO:0046452">
    <property type="term" value="P:dihydrofolate metabolic process"/>
    <property type="evidence" value="ECO:0007669"/>
    <property type="project" value="TreeGrafter"/>
</dbReference>
<dbReference type="AlphaFoldDB" id="A0A224VCP2"/>
<dbReference type="InterPro" id="IPR017925">
    <property type="entry name" value="DHFR_CS"/>
</dbReference>
<dbReference type="GO" id="GO:0005829">
    <property type="term" value="C:cytosol"/>
    <property type="evidence" value="ECO:0007669"/>
    <property type="project" value="TreeGrafter"/>
</dbReference>
<dbReference type="UniPathway" id="UPA00077">
    <property type="reaction ID" value="UER00158"/>
</dbReference>
<reference evidence="11 13" key="2">
    <citation type="journal article" date="2019" name="Appl. Microbiol. Biotechnol.">
        <title>Uncovering carbohydrate metabolism through a genotype-phenotype association study of 56 lactic acid bacteria genomes.</title>
        <authorList>
            <person name="Buron-Moles G."/>
            <person name="Chailyan A."/>
            <person name="Dolejs I."/>
            <person name="Forster J."/>
            <person name="Miks M.H."/>
        </authorList>
    </citation>
    <scope>NUCLEOTIDE SEQUENCE [LARGE SCALE GENOMIC DNA]</scope>
    <source>
        <strain evidence="11 13">DSM 10551</strain>
    </source>
</reference>
<dbReference type="GO" id="GO:0006730">
    <property type="term" value="P:one-carbon metabolic process"/>
    <property type="evidence" value="ECO:0007669"/>
    <property type="project" value="UniProtKB-KW"/>
</dbReference>
<organism evidence="10 12">
    <name type="scientific">Lentilactobacillus parakefiri</name>
    <dbReference type="NCBI Taxonomy" id="152332"/>
    <lineage>
        <taxon>Bacteria</taxon>
        <taxon>Bacillati</taxon>
        <taxon>Bacillota</taxon>
        <taxon>Bacilli</taxon>
        <taxon>Lactobacillales</taxon>
        <taxon>Lactobacillaceae</taxon>
        <taxon>Lentilactobacillus</taxon>
    </lineage>
</organism>
<dbReference type="CDD" id="cd00209">
    <property type="entry name" value="DHFR"/>
    <property type="match status" value="1"/>
</dbReference>